<proteinExistence type="predicted"/>
<sequence length="60" mass="6718">MKKRILAFATIVGAYFFLIWYLVTNEASNNAIGFTAFVCATAFMISIHMLFGKYVGKSND</sequence>
<evidence type="ECO:0000256" key="1">
    <source>
        <dbReference type="SAM" id="Phobius"/>
    </source>
</evidence>
<evidence type="ECO:0000313" key="2">
    <source>
        <dbReference type="EMBL" id="KKN44531.1"/>
    </source>
</evidence>
<dbReference type="AlphaFoldDB" id="A0A0F9T6C1"/>
<protein>
    <submittedName>
        <fullName evidence="2">Uncharacterized protein</fullName>
    </submittedName>
</protein>
<reference evidence="2" key="1">
    <citation type="journal article" date="2015" name="Nature">
        <title>Complex archaea that bridge the gap between prokaryotes and eukaryotes.</title>
        <authorList>
            <person name="Spang A."/>
            <person name="Saw J.H."/>
            <person name="Jorgensen S.L."/>
            <person name="Zaremba-Niedzwiedzka K."/>
            <person name="Martijn J."/>
            <person name="Lind A.E."/>
            <person name="van Eijk R."/>
            <person name="Schleper C."/>
            <person name="Guy L."/>
            <person name="Ettema T.J."/>
        </authorList>
    </citation>
    <scope>NUCLEOTIDE SEQUENCE</scope>
</reference>
<name>A0A0F9T6C1_9ZZZZ</name>
<accession>A0A0F9T6C1</accession>
<gene>
    <name evidence="2" type="ORF">LCGC14_0692110</name>
</gene>
<keyword evidence="1" id="KW-0472">Membrane</keyword>
<keyword evidence="1" id="KW-1133">Transmembrane helix</keyword>
<keyword evidence="1" id="KW-0812">Transmembrane</keyword>
<organism evidence="2">
    <name type="scientific">marine sediment metagenome</name>
    <dbReference type="NCBI Taxonomy" id="412755"/>
    <lineage>
        <taxon>unclassified sequences</taxon>
        <taxon>metagenomes</taxon>
        <taxon>ecological metagenomes</taxon>
    </lineage>
</organism>
<feature type="transmembrane region" description="Helical" evidence="1">
    <location>
        <begin position="29"/>
        <end position="51"/>
    </location>
</feature>
<dbReference type="EMBL" id="LAZR01001445">
    <property type="protein sequence ID" value="KKN44531.1"/>
    <property type="molecule type" value="Genomic_DNA"/>
</dbReference>
<comment type="caution">
    <text evidence="2">The sequence shown here is derived from an EMBL/GenBank/DDBJ whole genome shotgun (WGS) entry which is preliminary data.</text>
</comment>
<feature type="transmembrane region" description="Helical" evidence="1">
    <location>
        <begin position="5"/>
        <end position="23"/>
    </location>
</feature>